<dbReference type="AlphaFoldDB" id="A0A1I2K170"/>
<protein>
    <submittedName>
        <fullName evidence="7">DNA-binding transcriptional regulator, LysR family</fullName>
    </submittedName>
    <submittedName>
        <fullName evidence="6">LysR family transcriptional regulator</fullName>
    </submittedName>
</protein>
<comment type="similarity">
    <text evidence="1">Belongs to the LysR transcriptional regulatory family.</text>
</comment>
<dbReference type="Proteomes" id="UP000246114">
    <property type="component" value="Unassembled WGS sequence"/>
</dbReference>
<keyword evidence="2" id="KW-0805">Transcription regulation</keyword>
<dbReference type="RefSeq" id="WP_027640049.1">
    <property type="nucleotide sequence ID" value="NZ_BAAACD010000011.1"/>
</dbReference>
<keyword evidence="4" id="KW-0804">Transcription</keyword>
<dbReference type="PROSITE" id="PS50931">
    <property type="entry name" value="HTH_LYSR"/>
    <property type="match status" value="1"/>
</dbReference>
<dbReference type="SUPFAM" id="SSF53850">
    <property type="entry name" value="Periplasmic binding protein-like II"/>
    <property type="match status" value="1"/>
</dbReference>
<gene>
    <name evidence="6" type="ORF">DBY38_04100</name>
    <name evidence="7" type="ORF">SAMN04487885_103180</name>
</gene>
<dbReference type="STRING" id="1529.SAMN04487885_103180"/>
<dbReference type="InterPro" id="IPR050950">
    <property type="entry name" value="HTH-type_LysR_regulators"/>
</dbReference>
<name>A0A1I2K170_9CLOT</name>
<dbReference type="InterPro" id="IPR005119">
    <property type="entry name" value="LysR_subst-bd"/>
</dbReference>
<dbReference type="SUPFAM" id="SSF46785">
    <property type="entry name" value="Winged helix' DNA-binding domain"/>
    <property type="match status" value="1"/>
</dbReference>
<evidence type="ECO:0000256" key="3">
    <source>
        <dbReference type="ARBA" id="ARBA00023125"/>
    </source>
</evidence>
<dbReference type="Gene3D" id="1.10.10.10">
    <property type="entry name" value="Winged helix-like DNA-binding domain superfamily/Winged helix DNA-binding domain"/>
    <property type="match status" value="1"/>
</dbReference>
<dbReference type="Pfam" id="PF00126">
    <property type="entry name" value="HTH_1"/>
    <property type="match status" value="1"/>
</dbReference>
<dbReference type="PANTHER" id="PTHR30419:SF30">
    <property type="entry name" value="LYSR FAMILY TRANSCRIPTIONAL REGULATOR"/>
    <property type="match status" value="1"/>
</dbReference>
<dbReference type="FunFam" id="1.10.10.10:FF:000001">
    <property type="entry name" value="LysR family transcriptional regulator"/>
    <property type="match status" value="1"/>
</dbReference>
<dbReference type="GO" id="GO:0003700">
    <property type="term" value="F:DNA-binding transcription factor activity"/>
    <property type="evidence" value="ECO:0007669"/>
    <property type="project" value="InterPro"/>
</dbReference>
<dbReference type="OrthoDB" id="9803714at2"/>
<dbReference type="InterPro" id="IPR000847">
    <property type="entry name" value="LysR_HTH_N"/>
</dbReference>
<evidence type="ECO:0000256" key="4">
    <source>
        <dbReference type="ARBA" id="ARBA00023163"/>
    </source>
</evidence>
<dbReference type="Proteomes" id="UP000182135">
    <property type="component" value="Unassembled WGS sequence"/>
</dbReference>
<dbReference type="CDD" id="cd05466">
    <property type="entry name" value="PBP2_LTTR_substrate"/>
    <property type="match status" value="1"/>
</dbReference>
<proteinExistence type="inferred from homology"/>
<evidence type="ECO:0000256" key="1">
    <source>
        <dbReference type="ARBA" id="ARBA00009437"/>
    </source>
</evidence>
<dbReference type="GeneID" id="90545142"/>
<evidence type="ECO:0000313" key="9">
    <source>
        <dbReference type="Proteomes" id="UP000246114"/>
    </source>
</evidence>
<dbReference type="EMBL" id="FOOE01000003">
    <property type="protein sequence ID" value="SFF58841.1"/>
    <property type="molecule type" value="Genomic_DNA"/>
</dbReference>
<evidence type="ECO:0000313" key="7">
    <source>
        <dbReference type="EMBL" id="SFF58841.1"/>
    </source>
</evidence>
<evidence type="ECO:0000313" key="8">
    <source>
        <dbReference type="Proteomes" id="UP000182135"/>
    </source>
</evidence>
<keyword evidence="3 7" id="KW-0238">DNA-binding</keyword>
<reference evidence="7 8" key="1">
    <citation type="submission" date="2016-10" db="EMBL/GenBank/DDBJ databases">
        <authorList>
            <person name="de Groot N.N."/>
        </authorList>
    </citation>
    <scope>NUCLEOTIDE SEQUENCE [LARGE SCALE GENOMIC DNA]</scope>
    <source>
        <strain evidence="7 8">NLAE-zl-G419</strain>
    </source>
</reference>
<accession>A0A1I2K170</accession>
<dbReference type="PANTHER" id="PTHR30419">
    <property type="entry name" value="HTH-TYPE TRANSCRIPTIONAL REGULATOR YBHD"/>
    <property type="match status" value="1"/>
</dbReference>
<dbReference type="PRINTS" id="PR00039">
    <property type="entry name" value="HTHLYSR"/>
</dbReference>
<evidence type="ECO:0000313" key="6">
    <source>
        <dbReference type="EMBL" id="PWL54689.1"/>
    </source>
</evidence>
<dbReference type="Pfam" id="PF03466">
    <property type="entry name" value="LysR_substrate"/>
    <property type="match status" value="1"/>
</dbReference>
<dbReference type="GO" id="GO:0003677">
    <property type="term" value="F:DNA binding"/>
    <property type="evidence" value="ECO:0007669"/>
    <property type="project" value="UniProtKB-KW"/>
</dbReference>
<dbReference type="Gene3D" id="3.40.190.290">
    <property type="match status" value="1"/>
</dbReference>
<evidence type="ECO:0000256" key="2">
    <source>
        <dbReference type="ARBA" id="ARBA00023015"/>
    </source>
</evidence>
<keyword evidence="8" id="KW-1185">Reference proteome</keyword>
<sequence length="320" mass="36847">MKIKQLEYLLEVVECGSISKAAQQLFVSQPSLTKSIMGLEEEYGIQILIRNPRGIELTEEGKRFVHYAQGVLTAARSLKSNFNLENREESSRLFIAAQQLDFIYDLIYKTYLDNKMSCIHYNLVETDRNTVTKMVLERKVDLGFLVRSNTDAKTYLWSSNAKRLKLYPLDSAEAYVCIGPKSPYYDCKSLTYEQCEQNLHVALDMEEAASQNLYVDNSNNHFNMKRIIFLNSISACEHFLLQTDALMYVAKWAVGCFKNPQIRAIPVSDSTPHTLELLWIKRAGEPLSQTEKQFVQHLYQQFNLKMPDELLHSDISDTVI</sequence>
<dbReference type="GO" id="GO:0005829">
    <property type="term" value="C:cytosol"/>
    <property type="evidence" value="ECO:0007669"/>
    <property type="project" value="TreeGrafter"/>
</dbReference>
<dbReference type="InterPro" id="IPR036390">
    <property type="entry name" value="WH_DNA-bd_sf"/>
</dbReference>
<evidence type="ECO:0000259" key="5">
    <source>
        <dbReference type="PROSITE" id="PS50931"/>
    </source>
</evidence>
<organism evidence="7 8">
    <name type="scientific">Clostridium cadaveris</name>
    <dbReference type="NCBI Taxonomy" id="1529"/>
    <lineage>
        <taxon>Bacteria</taxon>
        <taxon>Bacillati</taxon>
        <taxon>Bacillota</taxon>
        <taxon>Clostridia</taxon>
        <taxon>Eubacteriales</taxon>
        <taxon>Clostridiaceae</taxon>
        <taxon>Clostridium</taxon>
    </lineage>
</organism>
<dbReference type="InterPro" id="IPR036388">
    <property type="entry name" value="WH-like_DNA-bd_sf"/>
</dbReference>
<reference evidence="6 9" key="2">
    <citation type="submission" date="2018-03" db="EMBL/GenBank/DDBJ databases">
        <title>The uncultured portion of the human microbiome is neutrally assembled.</title>
        <authorList>
            <person name="Jeraldo P."/>
            <person name="Boardman L."/>
            <person name="White B.A."/>
            <person name="Nelson H."/>
            <person name="Goldenfeld N."/>
            <person name="Chia N."/>
        </authorList>
    </citation>
    <scope>NUCLEOTIDE SEQUENCE [LARGE SCALE GENOMIC DNA]</scope>
    <source>
        <strain evidence="6">CIM:MAG 903</strain>
    </source>
</reference>
<dbReference type="EMBL" id="QAMZ01000019">
    <property type="protein sequence ID" value="PWL54689.1"/>
    <property type="molecule type" value="Genomic_DNA"/>
</dbReference>
<feature type="domain" description="HTH lysR-type" evidence="5">
    <location>
        <begin position="1"/>
        <end position="58"/>
    </location>
</feature>
<dbReference type="eggNOG" id="COG0583">
    <property type="taxonomic scope" value="Bacteria"/>
</dbReference>